<dbReference type="Pfam" id="PF00553">
    <property type="entry name" value="CBM_2"/>
    <property type="match status" value="1"/>
</dbReference>
<sequence length="355" mass="37211">MSHLTRRQRAAMAAAAVLVAPLALAVAVTGGATTAAAHGSVTDPPTRNYGCWDRWADEFQNPDMAELDPQCWQAWQAEPAAMWNWNGLYREQVGGDHQGAIPEGQLCSGGQAEGGRYDALDDPGEWYATGVDHQFELTLTDQANHGADYLLVYVSKEGFDPTTEALGWDDVELVQETGSYPTQSPYVTDVDLTGRDGRAVLFTVWKASHADQNYYLCSDINIGGPDLVPGDGGVDPTDPPVEPTDPPVEPTDPPVEPTDPPVEPDAGCTAEVTVAGSWNGGYQATVTITAGDAAISGWEVDVAGATITQAWNGVRSGSTIANAAWNGSLAPGSSTTAGFLGSGEPSDLTAECTVA</sequence>
<keyword evidence="1 5" id="KW-0732">Signal</keyword>
<evidence type="ECO:0000256" key="4">
    <source>
        <dbReference type="SAM" id="MobiDB-lite"/>
    </source>
</evidence>
<dbReference type="InterPro" id="IPR008965">
    <property type="entry name" value="CBM2/CBM3_carb-bd_dom_sf"/>
</dbReference>
<keyword evidence="8" id="KW-1185">Reference proteome</keyword>
<dbReference type="GO" id="GO:0008810">
    <property type="term" value="F:cellulase activity"/>
    <property type="evidence" value="ECO:0007669"/>
    <property type="project" value="UniProtKB-EC"/>
</dbReference>
<keyword evidence="2 7" id="KW-0378">Hydrolase</keyword>
<gene>
    <name evidence="7" type="primary">celB</name>
    <name evidence="7" type="ORF">I598_1144</name>
</gene>
<dbReference type="Gene3D" id="2.60.40.290">
    <property type="match status" value="1"/>
</dbReference>
<dbReference type="PROSITE" id="PS51318">
    <property type="entry name" value="TAT"/>
    <property type="match status" value="1"/>
</dbReference>
<dbReference type="InterPro" id="IPR012291">
    <property type="entry name" value="CBM2_carb-bd_dom_sf"/>
</dbReference>
<dbReference type="KEGG" id="ido:I598_1144"/>
<dbReference type="Proteomes" id="UP000076794">
    <property type="component" value="Chromosome"/>
</dbReference>
<feature type="compositionally biased region" description="Pro residues" evidence="4">
    <location>
        <begin position="237"/>
        <end position="263"/>
    </location>
</feature>
<dbReference type="EC" id="3.2.1.4" evidence="7"/>
<dbReference type="InterPro" id="IPR014756">
    <property type="entry name" value="Ig_E-set"/>
</dbReference>
<dbReference type="PATRIC" id="fig|1300344.3.peg.1148"/>
<proteinExistence type="predicted"/>
<evidence type="ECO:0000313" key="7">
    <source>
        <dbReference type="EMBL" id="ANC30711.1"/>
    </source>
</evidence>
<feature type="chain" id="PRO_5039209152" evidence="5">
    <location>
        <begin position="26"/>
        <end position="355"/>
    </location>
</feature>
<reference evidence="7 8" key="1">
    <citation type="submission" date="2016-01" db="EMBL/GenBank/DDBJ databases">
        <title>Complete genome sequence of a soil Actinobacterium, Isoptericola dokdonensis DS-3.</title>
        <authorList>
            <person name="Kwon S.-K."/>
            <person name="Kim J.F."/>
        </authorList>
    </citation>
    <scope>NUCLEOTIDE SEQUENCE [LARGE SCALE GENOMIC DNA]</scope>
    <source>
        <strain evidence="7 8">DS-3</strain>
    </source>
</reference>
<dbReference type="InterPro" id="IPR004302">
    <property type="entry name" value="Cellulose/chitin-bd_N"/>
</dbReference>
<feature type="region of interest" description="Disordered" evidence="4">
    <location>
        <begin position="100"/>
        <end position="119"/>
    </location>
</feature>
<dbReference type="Pfam" id="PF03067">
    <property type="entry name" value="LPMO_10"/>
    <property type="match status" value="1"/>
</dbReference>
<dbReference type="GO" id="GO:0005975">
    <property type="term" value="P:carbohydrate metabolic process"/>
    <property type="evidence" value="ECO:0007669"/>
    <property type="project" value="InterPro"/>
</dbReference>
<evidence type="ECO:0000259" key="6">
    <source>
        <dbReference type="PROSITE" id="PS51173"/>
    </source>
</evidence>
<dbReference type="InterPro" id="IPR001919">
    <property type="entry name" value="CBD2"/>
</dbReference>
<dbReference type="SMART" id="SM00637">
    <property type="entry name" value="CBD_II"/>
    <property type="match status" value="1"/>
</dbReference>
<evidence type="ECO:0000256" key="2">
    <source>
        <dbReference type="ARBA" id="ARBA00022801"/>
    </source>
</evidence>
<dbReference type="RefSeq" id="WP_068202041.1">
    <property type="nucleotide sequence ID" value="NZ_CP014209.1"/>
</dbReference>
<feature type="signal peptide" evidence="5">
    <location>
        <begin position="1"/>
        <end position="25"/>
    </location>
</feature>
<dbReference type="STRING" id="1300344.I598_1144"/>
<dbReference type="AlphaFoldDB" id="A0A168EZV2"/>
<evidence type="ECO:0000256" key="3">
    <source>
        <dbReference type="ARBA" id="ARBA00023295"/>
    </source>
</evidence>
<evidence type="ECO:0000256" key="5">
    <source>
        <dbReference type="SAM" id="SignalP"/>
    </source>
</evidence>
<dbReference type="CDD" id="cd21177">
    <property type="entry name" value="LPMO_AA10"/>
    <property type="match status" value="1"/>
</dbReference>
<dbReference type="GO" id="GO:0030247">
    <property type="term" value="F:polysaccharide binding"/>
    <property type="evidence" value="ECO:0007669"/>
    <property type="project" value="UniProtKB-UniRule"/>
</dbReference>
<dbReference type="PANTHER" id="PTHR34823">
    <property type="entry name" value="GLCNAC-BINDING PROTEIN A"/>
    <property type="match status" value="1"/>
</dbReference>
<organism evidence="7 8">
    <name type="scientific">Isoptericola dokdonensis DS-3</name>
    <dbReference type="NCBI Taxonomy" id="1300344"/>
    <lineage>
        <taxon>Bacteria</taxon>
        <taxon>Bacillati</taxon>
        <taxon>Actinomycetota</taxon>
        <taxon>Actinomycetes</taxon>
        <taxon>Micrococcales</taxon>
        <taxon>Promicromonosporaceae</taxon>
        <taxon>Isoptericola</taxon>
    </lineage>
</organism>
<dbReference type="SUPFAM" id="SSF49384">
    <property type="entry name" value="Carbohydrate-binding domain"/>
    <property type="match status" value="1"/>
</dbReference>
<dbReference type="InterPro" id="IPR006311">
    <property type="entry name" value="TAT_signal"/>
</dbReference>
<evidence type="ECO:0000313" key="8">
    <source>
        <dbReference type="Proteomes" id="UP000076794"/>
    </source>
</evidence>
<dbReference type="PROSITE" id="PS51173">
    <property type="entry name" value="CBM2"/>
    <property type="match status" value="1"/>
</dbReference>
<dbReference type="EMBL" id="CP014209">
    <property type="protein sequence ID" value="ANC30711.1"/>
    <property type="molecule type" value="Genomic_DNA"/>
</dbReference>
<evidence type="ECO:0000256" key="1">
    <source>
        <dbReference type="ARBA" id="ARBA00022729"/>
    </source>
</evidence>
<dbReference type="InterPro" id="IPR051024">
    <property type="entry name" value="GlcNAc_Chitin_IntDeg"/>
</dbReference>
<accession>A0A168EZV2</accession>
<protein>
    <submittedName>
        <fullName evidence="7">Endoglucanase E-2</fullName>
        <ecNumber evidence="7">3.2.1.4</ecNumber>
    </submittedName>
</protein>
<feature type="region of interest" description="Disordered" evidence="4">
    <location>
        <begin position="226"/>
        <end position="265"/>
    </location>
</feature>
<dbReference type="Gene3D" id="2.70.50.50">
    <property type="entry name" value="chitin-binding protein cbp21"/>
    <property type="match status" value="1"/>
</dbReference>
<dbReference type="PANTHER" id="PTHR34823:SF1">
    <property type="entry name" value="CHITIN-BINDING TYPE-4 DOMAIN-CONTAINING PROTEIN"/>
    <property type="match status" value="1"/>
</dbReference>
<keyword evidence="3 7" id="KW-0326">Glycosidase</keyword>
<feature type="domain" description="CBM2" evidence="6">
    <location>
        <begin position="261"/>
        <end position="355"/>
    </location>
</feature>
<dbReference type="OrthoDB" id="5179374at2"/>
<name>A0A168EZV2_9MICO</name>
<dbReference type="SUPFAM" id="SSF81296">
    <property type="entry name" value="E set domains"/>
    <property type="match status" value="1"/>
</dbReference>